<dbReference type="InterPro" id="IPR027417">
    <property type="entry name" value="P-loop_NTPase"/>
</dbReference>
<dbReference type="InterPro" id="IPR001025">
    <property type="entry name" value="BAH_dom"/>
</dbReference>
<keyword evidence="5" id="KW-0479">Metal-binding</keyword>
<name>A0ABM1BG50_LIMPO</name>
<evidence type="ECO:0000256" key="5">
    <source>
        <dbReference type="ARBA" id="ARBA00022723"/>
    </source>
</evidence>
<keyword evidence="9" id="KW-0547">Nucleotide-binding</keyword>
<proteinExistence type="inferred from homology"/>
<dbReference type="InterPro" id="IPR003959">
    <property type="entry name" value="ATPase_AAA_core"/>
</dbReference>
<comment type="subcellular location">
    <subcellularLocation>
        <location evidence="1 9">Nucleus</location>
    </subcellularLocation>
</comment>
<evidence type="ECO:0000256" key="10">
    <source>
        <dbReference type="SAM" id="MobiDB-lite"/>
    </source>
</evidence>
<feature type="compositionally biased region" description="Acidic residues" evidence="10">
    <location>
        <begin position="408"/>
        <end position="430"/>
    </location>
</feature>
<dbReference type="Gene3D" id="3.40.50.300">
    <property type="entry name" value="P-loop containing nucleotide triphosphate hydrolases"/>
    <property type="match status" value="1"/>
</dbReference>
<gene>
    <name evidence="13" type="primary">LOC106465649</name>
</gene>
<evidence type="ECO:0000256" key="4">
    <source>
        <dbReference type="ARBA" id="ARBA00022705"/>
    </source>
</evidence>
<dbReference type="InterPro" id="IPR015163">
    <property type="entry name" value="Cdc6_C"/>
</dbReference>
<evidence type="ECO:0000256" key="6">
    <source>
        <dbReference type="ARBA" id="ARBA00022842"/>
    </source>
</evidence>
<dbReference type="PANTHER" id="PTHR10763:SF23">
    <property type="entry name" value="ORIGIN RECOGNITION COMPLEX SUBUNIT 1"/>
    <property type="match status" value="1"/>
</dbReference>
<dbReference type="PROSITE" id="PS51038">
    <property type="entry name" value="BAH"/>
    <property type="match status" value="1"/>
</dbReference>
<comment type="similarity">
    <text evidence="2 9">Belongs to the ORC1 family.</text>
</comment>
<dbReference type="InterPro" id="IPR050311">
    <property type="entry name" value="ORC1/CDC6"/>
</dbReference>
<comment type="function">
    <text evidence="9">Component of the origin recognition complex (ORC) that binds origins of replication. DNA-binding is ATP-dependent, however specific DNA sequences that define origins of replication have not been identified so far. ORC is required to assemble the pre-replication complex necessary to initiate DNA replication.</text>
</comment>
<dbReference type="Pfam" id="PF01426">
    <property type="entry name" value="BAH"/>
    <property type="match status" value="1"/>
</dbReference>
<keyword evidence="12" id="KW-1185">Reference proteome</keyword>
<dbReference type="Pfam" id="PF22606">
    <property type="entry name" value="Cdc6-ORC-like_ATPase_lid"/>
    <property type="match status" value="1"/>
</dbReference>
<dbReference type="SMART" id="SM00439">
    <property type="entry name" value="BAH"/>
    <property type="match status" value="1"/>
</dbReference>
<dbReference type="SMART" id="SM01074">
    <property type="entry name" value="Cdc6_C"/>
    <property type="match status" value="1"/>
</dbReference>
<sequence length="860" mass="99108">MQFTSLIEQTKKEKFSWIGEGKQVNRRKRNELHYSECTLSNCKIAVKDFVLVRNDDCMDSENLQNCFVGQVQDLFDTGEGNNENHRAVLQWYSRISEIPPRHQKQLKAANSKWEVLQDTRTNFDSNIDVETIFGKCSVIFLQPYDNTDTEETENLPRFYCRWKYNGFHFEPVKEFEVTKTKVKINTRNVKSKSTNGRLEQYNYQHAALPLVEKEILEDSRDHSPEIELQAPIHELEKVQKSHAKYEEQSASFKQVEKLTRQRSRTKKRDSLKIQKLCCKEREKNISPKGWNENHFSPSIETSKVFLKDLRVRIDISDFKKSKTALGKSQFSRFDVKKLENGLKDDIEKKSFLRKNKDYWMTNSGNKVCPLVMAEVPEDKFIRSFSEERNPPKSKKQRFSVSAKKLQVDEESSEDDYENVEEDTDSDEDFEIVSSVKKTSKRRNPTGQKSKNKGTCQTLGRKIKRLRPVIPSRQTPCSVSENPLELARVKLHVSAVPEYLPCREYEYSDIYSFIEGKLFDESGGCMYISGVPGTGKTATVREVMRCLTQARDSGEVPLFQFIEINGLRLTDPHHFYSQLLQELTHEKATTSHAAELLEQRFTKPGLKRDHVVLLVDELDLLWTRKQDVMYHIFDWPTYPHSKFIVIAIANTMDLPEKIMLNRISSRLGLTRISFQPYTHKQLQEIVMSRVQGLNAFDPDAVQLVARKVAAISGDARRALDICRRATEITKLESKHKASPEKGSRHLVGMGQIEQALQEMFTSPKIAAMRSSSLQEKLFLKAVVAEYQRSGLEEATFSQIFKQHVAICRLEGIQPPTPSECAAICSYLGSCRLLLVEDGQKDILQCVRLNMSVDDVNYALQN</sequence>
<comment type="subunit">
    <text evidence="9">ORC is composed of six subunits.</text>
</comment>
<dbReference type="InterPro" id="IPR054425">
    <property type="entry name" value="Cdc6_ORC1-like_ATPase_lid"/>
</dbReference>
<keyword evidence="6" id="KW-0460">Magnesium</keyword>
<evidence type="ECO:0000256" key="9">
    <source>
        <dbReference type="RuleBase" id="RU365058"/>
    </source>
</evidence>
<keyword evidence="4 9" id="KW-0235">DNA replication</keyword>
<dbReference type="Pfam" id="PF00004">
    <property type="entry name" value="AAA"/>
    <property type="match status" value="1"/>
</dbReference>
<evidence type="ECO:0000256" key="2">
    <source>
        <dbReference type="ARBA" id="ARBA00008398"/>
    </source>
</evidence>
<dbReference type="InterPro" id="IPR036390">
    <property type="entry name" value="WH_DNA-bd_sf"/>
</dbReference>
<evidence type="ECO:0000256" key="3">
    <source>
        <dbReference type="ARBA" id="ARBA00019081"/>
    </source>
</evidence>
<feature type="region of interest" description="Disordered" evidence="10">
    <location>
        <begin position="385"/>
        <end position="454"/>
    </location>
</feature>
<dbReference type="GeneID" id="106465649"/>
<keyword evidence="7 9" id="KW-0238">DNA-binding</keyword>
<dbReference type="SUPFAM" id="SSF46785">
    <property type="entry name" value="Winged helix' DNA-binding domain"/>
    <property type="match status" value="1"/>
</dbReference>
<dbReference type="PANTHER" id="PTHR10763">
    <property type="entry name" value="CELL DIVISION CONTROL PROTEIN 6-RELATED"/>
    <property type="match status" value="1"/>
</dbReference>
<evidence type="ECO:0000313" key="12">
    <source>
        <dbReference type="Proteomes" id="UP000694941"/>
    </source>
</evidence>
<dbReference type="RefSeq" id="XP_013781338.2">
    <property type="nucleotide sequence ID" value="XM_013925884.2"/>
</dbReference>
<evidence type="ECO:0000313" key="13">
    <source>
        <dbReference type="RefSeq" id="XP_013781338.2"/>
    </source>
</evidence>
<evidence type="ECO:0000256" key="1">
    <source>
        <dbReference type="ARBA" id="ARBA00004123"/>
    </source>
</evidence>
<reference evidence="13" key="1">
    <citation type="submission" date="2025-08" db="UniProtKB">
        <authorList>
            <consortium name="RefSeq"/>
        </authorList>
    </citation>
    <scope>IDENTIFICATION</scope>
    <source>
        <tissue evidence="13">Muscle</tissue>
    </source>
</reference>
<dbReference type="Gene3D" id="2.30.30.490">
    <property type="match status" value="1"/>
</dbReference>
<dbReference type="CDD" id="cd08768">
    <property type="entry name" value="Cdc6_C"/>
    <property type="match status" value="1"/>
</dbReference>
<accession>A0ABM1BG50</accession>
<dbReference type="Proteomes" id="UP000694941">
    <property type="component" value="Unplaced"/>
</dbReference>
<feature type="compositionally biased region" description="Polar residues" evidence="10">
    <location>
        <begin position="444"/>
        <end position="454"/>
    </location>
</feature>
<dbReference type="Pfam" id="PF09079">
    <property type="entry name" value="WHD_Cdc6"/>
    <property type="match status" value="1"/>
</dbReference>
<evidence type="ECO:0000256" key="8">
    <source>
        <dbReference type="ARBA" id="ARBA00023242"/>
    </source>
</evidence>
<evidence type="ECO:0000256" key="7">
    <source>
        <dbReference type="ARBA" id="ARBA00023125"/>
    </source>
</evidence>
<dbReference type="InterPro" id="IPR043151">
    <property type="entry name" value="BAH_sf"/>
</dbReference>
<organism evidence="12 13">
    <name type="scientific">Limulus polyphemus</name>
    <name type="common">Atlantic horseshoe crab</name>
    <dbReference type="NCBI Taxonomy" id="6850"/>
    <lineage>
        <taxon>Eukaryota</taxon>
        <taxon>Metazoa</taxon>
        <taxon>Ecdysozoa</taxon>
        <taxon>Arthropoda</taxon>
        <taxon>Chelicerata</taxon>
        <taxon>Merostomata</taxon>
        <taxon>Xiphosura</taxon>
        <taxon>Limulidae</taxon>
        <taxon>Limulus</taxon>
    </lineage>
</organism>
<feature type="domain" description="BAH" evidence="11">
    <location>
        <begin position="42"/>
        <end position="175"/>
    </location>
</feature>
<keyword evidence="9" id="KW-0067">ATP-binding</keyword>
<dbReference type="InterPro" id="IPR003593">
    <property type="entry name" value="AAA+_ATPase"/>
</dbReference>
<dbReference type="SMART" id="SM00382">
    <property type="entry name" value="AAA"/>
    <property type="match status" value="1"/>
</dbReference>
<dbReference type="SUPFAM" id="SSF52540">
    <property type="entry name" value="P-loop containing nucleoside triphosphate hydrolases"/>
    <property type="match status" value="1"/>
</dbReference>
<protein>
    <recommendedName>
        <fullName evidence="3 9">Origin recognition complex subunit 1</fullName>
    </recommendedName>
</protein>
<evidence type="ECO:0000259" key="11">
    <source>
        <dbReference type="PROSITE" id="PS51038"/>
    </source>
</evidence>
<dbReference type="Gene3D" id="1.10.8.60">
    <property type="match status" value="1"/>
</dbReference>
<keyword evidence="8 9" id="KW-0539">Nucleus</keyword>